<accession>A0ABN8IJ54</accession>
<evidence type="ECO:0000259" key="2">
    <source>
        <dbReference type="SMART" id="SM00462"/>
    </source>
</evidence>
<protein>
    <recommendedName>
        <fullName evidence="2">PID domain-containing protein</fullName>
    </recommendedName>
</protein>
<dbReference type="EMBL" id="OW152835">
    <property type="protein sequence ID" value="CAH2056111.1"/>
    <property type="molecule type" value="Genomic_DNA"/>
</dbReference>
<organism evidence="3 4">
    <name type="scientific">Iphiclides podalirius</name>
    <name type="common">scarce swallowtail</name>
    <dbReference type="NCBI Taxonomy" id="110791"/>
    <lineage>
        <taxon>Eukaryota</taxon>
        <taxon>Metazoa</taxon>
        <taxon>Ecdysozoa</taxon>
        <taxon>Arthropoda</taxon>
        <taxon>Hexapoda</taxon>
        <taxon>Insecta</taxon>
        <taxon>Pterygota</taxon>
        <taxon>Neoptera</taxon>
        <taxon>Endopterygota</taxon>
        <taxon>Lepidoptera</taxon>
        <taxon>Glossata</taxon>
        <taxon>Ditrysia</taxon>
        <taxon>Papilionoidea</taxon>
        <taxon>Papilionidae</taxon>
        <taxon>Papilioninae</taxon>
        <taxon>Iphiclides</taxon>
    </lineage>
</organism>
<proteinExistence type="predicted"/>
<feature type="non-terminal residue" evidence="3">
    <location>
        <position position="1"/>
    </location>
</feature>
<feature type="compositionally biased region" description="Polar residues" evidence="1">
    <location>
        <begin position="12"/>
        <end position="22"/>
    </location>
</feature>
<sequence>MREPSPGAPSPRGSTGSLNNGAVTRNIGFQQQNGSEHLPWSSPAISLPGNCNSNLTNESSGLVRSVSNASALTSLCADLSPSDSHFFEVLYIGKVRISQRKVPESLIDDALNKFAQHEAEKAKNQRRHSLLSSTGTSLYSADSSENVKDETKTETVCESVQNRHSNLITSTTPLEPDKNHAWKSVENLQSKNDHRLVKSESHEIDQEFDMFTKERIEKNIQTRKPGQVLEPSVLVLNVPKNLGVLREDEEKNDDINSVISETASSITQFCQTNFLHRSDETDSSVRIVKDHNPFHNEIKEAAPGDTKIDDAKDPLLNIPIQTNSLDEKTVTQTPLEPKVVKDNKIDSGKNAARVQKPLELKLNGSGENLNSMPENKPFLRDRSASIGTLNLKTPLAQLIGEQNRTMLFQVGRSELRLISPDRKQILLHRAFKDVASCVLGRASKDHFGFVCRETNDTYACYVFKCESDSVATEVVSGSRR</sequence>
<reference evidence="3" key="1">
    <citation type="submission" date="2022-03" db="EMBL/GenBank/DDBJ databases">
        <authorList>
            <person name="Martin H S."/>
        </authorList>
    </citation>
    <scope>NUCLEOTIDE SEQUENCE</scope>
</reference>
<keyword evidence="4" id="KW-1185">Reference proteome</keyword>
<feature type="region of interest" description="Disordered" evidence="1">
    <location>
        <begin position="118"/>
        <end position="149"/>
    </location>
</feature>
<evidence type="ECO:0000313" key="3">
    <source>
        <dbReference type="EMBL" id="CAH2056111.1"/>
    </source>
</evidence>
<gene>
    <name evidence="3" type="ORF">IPOD504_LOCUS9377</name>
</gene>
<dbReference type="InterPro" id="IPR011993">
    <property type="entry name" value="PH-like_dom_sf"/>
</dbReference>
<dbReference type="Gene3D" id="2.30.29.30">
    <property type="entry name" value="Pleckstrin-homology domain (PH domain)/Phosphotyrosine-binding domain (PTB)"/>
    <property type="match status" value="1"/>
</dbReference>
<evidence type="ECO:0000313" key="4">
    <source>
        <dbReference type="Proteomes" id="UP000837857"/>
    </source>
</evidence>
<dbReference type="SMART" id="SM00462">
    <property type="entry name" value="PTB"/>
    <property type="match status" value="1"/>
</dbReference>
<feature type="domain" description="PID" evidence="2">
    <location>
        <begin position="353"/>
        <end position="480"/>
    </location>
</feature>
<feature type="compositionally biased region" description="Low complexity" evidence="1">
    <location>
        <begin position="130"/>
        <end position="140"/>
    </location>
</feature>
<name>A0ABN8IJ54_9NEOP</name>
<evidence type="ECO:0000256" key="1">
    <source>
        <dbReference type="SAM" id="MobiDB-lite"/>
    </source>
</evidence>
<dbReference type="InterPro" id="IPR006020">
    <property type="entry name" value="PTB/PI_dom"/>
</dbReference>
<dbReference type="SUPFAM" id="SSF50729">
    <property type="entry name" value="PH domain-like"/>
    <property type="match status" value="1"/>
</dbReference>
<feature type="region of interest" description="Disordered" evidence="1">
    <location>
        <begin position="1"/>
        <end position="22"/>
    </location>
</feature>
<dbReference type="Proteomes" id="UP000837857">
    <property type="component" value="Chromosome 23"/>
</dbReference>